<comment type="caution">
    <text evidence="1">The sequence shown here is derived from an EMBL/GenBank/DDBJ whole genome shotgun (WGS) entry which is preliminary data.</text>
</comment>
<proteinExistence type="predicted"/>
<evidence type="ECO:0000313" key="1">
    <source>
        <dbReference type="EMBL" id="KAG8452468.1"/>
    </source>
</evidence>
<keyword evidence="2" id="KW-1185">Reference proteome</keyword>
<name>A0A8T2K7C1_9PIPI</name>
<dbReference type="Proteomes" id="UP000812440">
    <property type="component" value="Chromosome 2"/>
</dbReference>
<dbReference type="EMBL" id="JAACNH010000002">
    <property type="protein sequence ID" value="KAG8452468.1"/>
    <property type="molecule type" value="Genomic_DNA"/>
</dbReference>
<accession>A0A8T2K7C1</accession>
<sequence>MTVTVNAICRIARKHTLAGDQLTAVSKVSKWKVISCIQSPKRFAEFAEGSFHLTANEVSVHEQEIA</sequence>
<gene>
    <name evidence="1" type="ORF">GDO86_004307</name>
</gene>
<protein>
    <submittedName>
        <fullName evidence="1">Uncharacterized protein</fullName>
    </submittedName>
</protein>
<organism evidence="1 2">
    <name type="scientific">Hymenochirus boettgeri</name>
    <name type="common">Congo dwarf clawed frog</name>
    <dbReference type="NCBI Taxonomy" id="247094"/>
    <lineage>
        <taxon>Eukaryota</taxon>
        <taxon>Metazoa</taxon>
        <taxon>Chordata</taxon>
        <taxon>Craniata</taxon>
        <taxon>Vertebrata</taxon>
        <taxon>Euteleostomi</taxon>
        <taxon>Amphibia</taxon>
        <taxon>Batrachia</taxon>
        <taxon>Anura</taxon>
        <taxon>Pipoidea</taxon>
        <taxon>Pipidae</taxon>
        <taxon>Pipinae</taxon>
        <taxon>Hymenochirus</taxon>
    </lineage>
</organism>
<dbReference type="AlphaFoldDB" id="A0A8T2K7C1"/>
<reference evidence="1" key="1">
    <citation type="thesis" date="2020" institute="ProQuest LLC" country="789 East Eisenhower Parkway, Ann Arbor, MI, USA">
        <title>Comparative Genomics and Chromosome Evolution.</title>
        <authorList>
            <person name="Mudd A.B."/>
        </authorList>
    </citation>
    <scope>NUCLEOTIDE SEQUENCE</scope>
    <source>
        <strain evidence="1">Female2</strain>
        <tissue evidence="1">Blood</tissue>
    </source>
</reference>
<dbReference type="OrthoDB" id="509138at2759"/>
<evidence type="ECO:0000313" key="2">
    <source>
        <dbReference type="Proteomes" id="UP000812440"/>
    </source>
</evidence>